<protein>
    <recommendedName>
        <fullName evidence="1">F-box domain-containing protein</fullName>
    </recommendedName>
</protein>
<name>A0A5C3QW96_9AGAR</name>
<dbReference type="Proteomes" id="UP000305067">
    <property type="component" value="Unassembled WGS sequence"/>
</dbReference>
<proteinExistence type="predicted"/>
<dbReference type="InterPro" id="IPR032675">
    <property type="entry name" value="LRR_dom_sf"/>
</dbReference>
<evidence type="ECO:0000259" key="1">
    <source>
        <dbReference type="Pfam" id="PF12937"/>
    </source>
</evidence>
<evidence type="ECO:0000313" key="2">
    <source>
        <dbReference type="EMBL" id="TFL05648.1"/>
    </source>
</evidence>
<reference evidence="2 3" key="1">
    <citation type="journal article" date="2019" name="Nat. Ecol. Evol.">
        <title>Megaphylogeny resolves global patterns of mushroom evolution.</title>
        <authorList>
            <person name="Varga T."/>
            <person name="Krizsan K."/>
            <person name="Foldi C."/>
            <person name="Dima B."/>
            <person name="Sanchez-Garcia M."/>
            <person name="Sanchez-Ramirez S."/>
            <person name="Szollosi G.J."/>
            <person name="Szarkandi J.G."/>
            <person name="Papp V."/>
            <person name="Albert L."/>
            <person name="Andreopoulos W."/>
            <person name="Angelini C."/>
            <person name="Antonin V."/>
            <person name="Barry K.W."/>
            <person name="Bougher N.L."/>
            <person name="Buchanan P."/>
            <person name="Buyck B."/>
            <person name="Bense V."/>
            <person name="Catcheside P."/>
            <person name="Chovatia M."/>
            <person name="Cooper J."/>
            <person name="Damon W."/>
            <person name="Desjardin D."/>
            <person name="Finy P."/>
            <person name="Geml J."/>
            <person name="Haridas S."/>
            <person name="Hughes K."/>
            <person name="Justo A."/>
            <person name="Karasinski D."/>
            <person name="Kautmanova I."/>
            <person name="Kiss B."/>
            <person name="Kocsube S."/>
            <person name="Kotiranta H."/>
            <person name="LaButti K.M."/>
            <person name="Lechner B.E."/>
            <person name="Liimatainen K."/>
            <person name="Lipzen A."/>
            <person name="Lukacs Z."/>
            <person name="Mihaltcheva S."/>
            <person name="Morgado L.N."/>
            <person name="Niskanen T."/>
            <person name="Noordeloos M.E."/>
            <person name="Ohm R.A."/>
            <person name="Ortiz-Santana B."/>
            <person name="Ovrebo C."/>
            <person name="Racz N."/>
            <person name="Riley R."/>
            <person name="Savchenko A."/>
            <person name="Shiryaev A."/>
            <person name="Soop K."/>
            <person name="Spirin V."/>
            <person name="Szebenyi C."/>
            <person name="Tomsovsky M."/>
            <person name="Tulloss R.E."/>
            <person name="Uehling J."/>
            <person name="Grigoriev I.V."/>
            <person name="Vagvolgyi C."/>
            <person name="Papp T."/>
            <person name="Martin F.M."/>
            <person name="Miettinen O."/>
            <person name="Hibbett D.S."/>
            <person name="Nagy L.G."/>
        </authorList>
    </citation>
    <scope>NUCLEOTIDE SEQUENCE [LARGE SCALE GENOMIC DNA]</scope>
    <source>
        <strain evidence="2 3">CBS 309.79</strain>
    </source>
</reference>
<dbReference type="AlphaFoldDB" id="A0A5C3QW96"/>
<dbReference type="OrthoDB" id="3256662at2759"/>
<accession>A0A5C3QW96</accession>
<gene>
    <name evidence="2" type="ORF">BDV98DRAFT_227986</name>
</gene>
<dbReference type="InterPro" id="IPR001810">
    <property type="entry name" value="F-box_dom"/>
</dbReference>
<keyword evidence="3" id="KW-1185">Reference proteome</keyword>
<dbReference type="EMBL" id="ML178816">
    <property type="protein sequence ID" value="TFL05648.1"/>
    <property type="molecule type" value="Genomic_DNA"/>
</dbReference>
<feature type="domain" description="F-box" evidence="1">
    <location>
        <begin position="22"/>
        <end position="72"/>
    </location>
</feature>
<dbReference type="Gene3D" id="3.80.10.10">
    <property type="entry name" value="Ribonuclease Inhibitor"/>
    <property type="match status" value="1"/>
</dbReference>
<sequence length="575" mass="63471">MDAFTGSHDGGSTAHRDDRVPCLPNELLVQIFASLSADAANLDLQCRTAFLSLSTVSRRFRALILPQLFDHIVVEKDANEADITSPPTSSFCHALSQQLPSALSLAPLVLSCTFITHAPRASENGFRPVYSFAIRRLSNLQSLQIVNSSIGFSEQDDMLAAIGCLSNLSSLSFRGTPTSLACVTCRPDELKQLQALSSTLTTFDFYHAAIDPIFSSWGAYASLADCLPSFHKLTTISLQDAAGVRGFQASALQSGTCQQLEHIEFGMVLSKDVPLLSEFLNNTPCLQTLKVHVVSTCGASTSACPPLSIHPTSLRKLHTLLCPPIWFLDILPDRSIPTLHWKGLLASHPGKTRTYADPIEPCDEALRCRLPSLAVQNPESFAAHRSLYMYATTYRSLCRDVGDGIPLSNVEELTLDSMDVFKATDFEGLGPCSQNNTDPWPDMCTTSEILDSITSAINRTVRRVTLGAMCHWWDLQHQHRIVSQQVTVAFPAATTVRLSEWVEWRRKIDDATVGSVKGKGQESSATDAWEPHFYVDQSWQDARAFRRMIHKELSEAAITSRIYDFKGFFQSFVDC</sequence>
<dbReference type="Pfam" id="PF12937">
    <property type="entry name" value="F-box-like"/>
    <property type="match status" value="1"/>
</dbReference>
<dbReference type="SUPFAM" id="SSF52047">
    <property type="entry name" value="RNI-like"/>
    <property type="match status" value="1"/>
</dbReference>
<evidence type="ECO:0000313" key="3">
    <source>
        <dbReference type="Proteomes" id="UP000305067"/>
    </source>
</evidence>
<organism evidence="2 3">
    <name type="scientific">Pterulicium gracile</name>
    <dbReference type="NCBI Taxonomy" id="1884261"/>
    <lineage>
        <taxon>Eukaryota</taxon>
        <taxon>Fungi</taxon>
        <taxon>Dikarya</taxon>
        <taxon>Basidiomycota</taxon>
        <taxon>Agaricomycotina</taxon>
        <taxon>Agaricomycetes</taxon>
        <taxon>Agaricomycetidae</taxon>
        <taxon>Agaricales</taxon>
        <taxon>Pleurotineae</taxon>
        <taxon>Pterulaceae</taxon>
        <taxon>Pterulicium</taxon>
    </lineage>
</organism>